<keyword evidence="9 10" id="KW-0807">Transducer</keyword>
<keyword evidence="5 10" id="KW-0552">Olfaction</keyword>
<feature type="transmembrane region" description="Helical" evidence="10">
    <location>
        <begin position="340"/>
        <end position="361"/>
    </location>
</feature>
<dbReference type="FunCoup" id="A0A482X920">
    <property type="interactions" value="74"/>
</dbReference>
<dbReference type="AlphaFoldDB" id="A0A482X920"/>
<dbReference type="InterPro" id="IPR004117">
    <property type="entry name" value="7tm6_olfct_rcpt"/>
</dbReference>
<feature type="transmembrane region" description="Helical" evidence="10">
    <location>
        <begin position="309"/>
        <end position="328"/>
    </location>
</feature>
<evidence type="ECO:0000256" key="5">
    <source>
        <dbReference type="ARBA" id="ARBA00022725"/>
    </source>
</evidence>
<comment type="subcellular location">
    <subcellularLocation>
        <location evidence="1 10">Cell membrane</location>
        <topology evidence="1 10">Multi-pass membrane protein</topology>
    </subcellularLocation>
</comment>
<dbReference type="GO" id="GO:0004984">
    <property type="term" value="F:olfactory receptor activity"/>
    <property type="evidence" value="ECO:0007669"/>
    <property type="project" value="InterPro"/>
</dbReference>
<organism evidence="11 12">
    <name type="scientific">Laodelphax striatellus</name>
    <name type="common">Small brown planthopper</name>
    <name type="synonym">Delphax striatella</name>
    <dbReference type="NCBI Taxonomy" id="195883"/>
    <lineage>
        <taxon>Eukaryota</taxon>
        <taxon>Metazoa</taxon>
        <taxon>Ecdysozoa</taxon>
        <taxon>Arthropoda</taxon>
        <taxon>Hexapoda</taxon>
        <taxon>Insecta</taxon>
        <taxon>Pterygota</taxon>
        <taxon>Neoptera</taxon>
        <taxon>Paraneoptera</taxon>
        <taxon>Hemiptera</taxon>
        <taxon>Auchenorrhyncha</taxon>
        <taxon>Fulgoroidea</taxon>
        <taxon>Delphacidae</taxon>
        <taxon>Criomorphinae</taxon>
        <taxon>Laodelphax</taxon>
    </lineage>
</organism>
<evidence type="ECO:0000256" key="3">
    <source>
        <dbReference type="ARBA" id="ARBA00022606"/>
    </source>
</evidence>
<dbReference type="Pfam" id="PF02949">
    <property type="entry name" value="7tm_6"/>
    <property type="match status" value="1"/>
</dbReference>
<feature type="transmembrane region" description="Helical" evidence="10">
    <location>
        <begin position="175"/>
        <end position="201"/>
    </location>
</feature>
<keyword evidence="3 10" id="KW-0716">Sensory transduction</keyword>
<dbReference type="STRING" id="195883.A0A482X920"/>
<evidence type="ECO:0000313" key="12">
    <source>
        <dbReference type="Proteomes" id="UP000291343"/>
    </source>
</evidence>
<evidence type="ECO:0000256" key="2">
    <source>
        <dbReference type="ARBA" id="ARBA00022475"/>
    </source>
</evidence>
<evidence type="ECO:0000256" key="9">
    <source>
        <dbReference type="ARBA" id="ARBA00023224"/>
    </source>
</evidence>
<proteinExistence type="inferred from homology"/>
<dbReference type="Proteomes" id="UP000291343">
    <property type="component" value="Unassembled WGS sequence"/>
</dbReference>
<dbReference type="InParanoid" id="A0A482X920"/>
<dbReference type="EMBL" id="QKKF02015803">
    <property type="protein sequence ID" value="RZF41968.1"/>
    <property type="molecule type" value="Genomic_DNA"/>
</dbReference>
<feature type="transmembrane region" description="Helical" evidence="10">
    <location>
        <begin position="207"/>
        <end position="226"/>
    </location>
</feature>
<gene>
    <name evidence="11" type="ORF">LSTR_LSTR013262</name>
</gene>
<evidence type="ECO:0000313" key="11">
    <source>
        <dbReference type="EMBL" id="RZF41968.1"/>
    </source>
</evidence>
<sequence length="433" mass="50001">MDELYNDTEENWASTYRGINKTGYNSFIKVAILIAPKGRDYHTSGLILLVYSTIVQWILLYSGFITLFKASHDLILFIEISHYYSILLAIHILFMEHFIFKMKKSRQIFQVMDIDIYDYGTDFDRSQIENSRLKTAYYMPYVRKGIYACLGLTGIILAVLPLVQLARGVEKTRDGILVILPVPFWFPFNTETSLGFALAYFFELNMIAFAVFYLGTYFPFIIHMMVEIISHFRILNHSFLTIDERTSAMYGTVDKDSVPGTSSSSQELMHLVENSLYERCYSECLRRNILHHKAILDFVELFQDVHSTLFGVLLGANMLVIAAITIVITKVEFSLETSKFYVMMVIELINVFIYCFLGTFITEEAKRVGITIYSTPWLSSSKRNRKLVQFVQLRVSHDVVLKGNGIFSLNLQLYIQIMQTSYSIFNLFNSVDT</sequence>
<dbReference type="GO" id="GO:0007165">
    <property type="term" value="P:signal transduction"/>
    <property type="evidence" value="ECO:0007669"/>
    <property type="project" value="UniProtKB-KW"/>
</dbReference>
<evidence type="ECO:0000256" key="1">
    <source>
        <dbReference type="ARBA" id="ARBA00004651"/>
    </source>
</evidence>
<evidence type="ECO:0000256" key="7">
    <source>
        <dbReference type="ARBA" id="ARBA00023136"/>
    </source>
</evidence>
<dbReference type="GO" id="GO:0005886">
    <property type="term" value="C:plasma membrane"/>
    <property type="evidence" value="ECO:0007669"/>
    <property type="project" value="UniProtKB-SubCell"/>
</dbReference>
<dbReference type="PANTHER" id="PTHR21137">
    <property type="entry name" value="ODORANT RECEPTOR"/>
    <property type="match status" value="1"/>
</dbReference>
<keyword evidence="8 10" id="KW-0675">Receptor</keyword>
<name>A0A482X920_LAOST</name>
<evidence type="ECO:0000256" key="10">
    <source>
        <dbReference type="RuleBase" id="RU351113"/>
    </source>
</evidence>
<dbReference type="PANTHER" id="PTHR21137:SF35">
    <property type="entry name" value="ODORANT RECEPTOR 19A-RELATED"/>
    <property type="match status" value="1"/>
</dbReference>
<dbReference type="SMR" id="A0A482X920"/>
<accession>A0A482X920</accession>
<evidence type="ECO:0000256" key="8">
    <source>
        <dbReference type="ARBA" id="ARBA00023170"/>
    </source>
</evidence>
<keyword evidence="7 10" id="KW-0472">Membrane</keyword>
<dbReference type="GO" id="GO:0005549">
    <property type="term" value="F:odorant binding"/>
    <property type="evidence" value="ECO:0007669"/>
    <property type="project" value="InterPro"/>
</dbReference>
<keyword evidence="6 10" id="KW-1133">Transmembrane helix</keyword>
<keyword evidence="2" id="KW-1003">Cell membrane</keyword>
<evidence type="ECO:0000256" key="6">
    <source>
        <dbReference type="ARBA" id="ARBA00022989"/>
    </source>
</evidence>
<comment type="similarity">
    <text evidence="10">Belongs to the insect chemoreceptor superfamily. Heteromeric odorant receptor channel (TC 1.A.69) family.</text>
</comment>
<feature type="transmembrane region" description="Helical" evidence="10">
    <location>
        <begin position="145"/>
        <end position="163"/>
    </location>
</feature>
<keyword evidence="4 10" id="KW-0812">Transmembrane</keyword>
<evidence type="ECO:0000256" key="4">
    <source>
        <dbReference type="ARBA" id="ARBA00022692"/>
    </source>
</evidence>
<dbReference type="OrthoDB" id="6618985at2759"/>
<feature type="transmembrane region" description="Helical" evidence="10">
    <location>
        <begin position="46"/>
        <end position="67"/>
    </location>
</feature>
<feature type="transmembrane region" description="Helical" evidence="10">
    <location>
        <begin position="74"/>
        <end position="94"/>
    </location>
</feature>
<keyword evidence="12" id="KW-1185">Reference proteome</keyword>
<protein>
    <recommendedName>
        <fullName evidence="10">Odorant receptor</fullName>
    </recommendedName>
</protein>
<comment type="caution">
    <text evidence="11">The sequence shown here is derived from an EMBL/GenBank/DDBJ whole genome shotgun (WGS) entry which is preliminary data.</text>
</comment>
<reference evidence="11 12" key="1">
    <citation type="journal article" date="2017" name="Gigascience">
        <title>Genome sequence of the small brown planthopper, Laodelphax striatellus.</title>
        <authorList>
            <person name="Zhu J."/>
            <person name="Jiang F."/>
            <person name="Wang X."/>
            <person name="Yang P."/>
            <person name="Bao Y."/>
            <person name="Zhao W."/>
            <person name="Wang W."/>
            <person name="Lu H."/>
            <person name="Wang Q."/>
            <person name="Cui N."/>
            <person name="Li J."/>
            <person name="Chen X."/>
            <person name="Luo L."/>
            <person name="Yu J."/>
            <person name="Kang L."/>
            <person name="Cui F."/>
        </authorList>
    </citation>
    <scope>NUCLEOTIDE SEQUENCE [LARGE SCALE GENOMIC DNA]</scope>
    <source>
        <strain evidence="11">Lst14</strain>
    </source>
</reference>